<proteinExistence type="predicted"/>
<comment type="caution">
    <text evidence="1">The sequence shown here is derived from an EMBL/GenBank/DDBJ whole genome shotgun (WGS) entry which is preliminary data.</text>
</comment>
<gene>
    <name evidence="1" type="ORF">LOK49_LG07G00168</name>
</gene>
<name>A0ACC0H1S8_9ERIC</name>
<organism evidence="1 2">
    <name type="scientific">Camellia lanceoleosa</name>
    <dbReference type="NCBI Taxonomy" id="1840588"/>
    <lineage>
        <taxon>Eukaryota</taxon>
        <taxon>Viridiplantae</taxon>
        <taxon>Streptophyta</taxon>
        <taxon>Embryophyta</taxon>
        <taxon>Tracheophyta</taxon>
        <taxon>Spermatophyta</taxon>
        <taxon>Magnoliopsida</taxon>
        <taxon>eudicotyledons</taxon>
        <taxon>Gunneridae</taxon>
        <taxon>Pentapetalae</taxon>
        <taxon>asterids</taxon>
        <taxon>Ericales</taxon>
        <taxon>Theaceae</taxon>
        <taxon>Camellia</taxon>
    </lineage>
</organism>
<evidence type="ECO:0000313" key="2">
    <source>
        <dbReference type="Proteomes" id="UP001060215"/>
    </source>
</evidence>
<dbReference type="EMBL" id="CM045764">
    <property type="protein sequence ID" value="KAI8006833.1"/>
    <property type="molecule type" value="Genomic_DNA"/>
</dbReference>
<protein>
    <submittedName>
        <fullName evidence="1">Protein PATRONUS 1</fullName>
    </submittedName>
</protein>
<sequence length="249" mass="27346">MATQIRGLIRDQNLNVHFDAAPLGLKSNVSKAQKNGGLGGRKALNDISNSGRPSTLQTSKKHNSKNVISIGGAIGPSKMTSSFGGKRNVSKGPEKAQAGGRKALSDLTNSGKLPHVHQASKKSQDKKLSVVAEEQILPRNVSEEQFLHDHQECIKAQGNAIDMDYFLKTVGLDNDDYFMQLGSPLSGKLKPESPLRYLEMEEMFELEYEDQSQWKKPSGQTPRGSPKSPTPCMQSKDYNFPNFTLMESP</sequence>
<keyword evidence="2" id="KW-1185">Reference proteome</keyword>
<reference evidence="1 2" key="1">
    <citation type="journal article" date="2022" name="Plant J.">
        <title>Chromosome-level genome of Camellia lanceoleosa provides a valuable resource for understanding genome evolution and self-incompatibility.</title>
        <authorList>
            <person name="Gong W."/>
            <person name="Xiao S."/>
            <person name="Wang L."/>
            <person name="Liao Z."/>
            <person name="Chang Y."/>
            <person name="Mo W."/>
            <person name="Hu G."/>
            <person name="Li W."/>
            <person name="Zhao G."/>
            <person name="Zhu H."/>
            <person name="Hu X."/>
            <person name="Ji K."/>
            <person name="Xiang X."/>
            <person name="Song Q."/>
            <person name="Yuan D."/>
            <person name="Jin S."/>
            <person name="Zhang L."/>
        </authorList>
    </citation>
    <scope>NUCLEOTIDE SEQUENCE [LARGE SCALE GENOMIC DNA]</scope>
    <source>
        <strain evidence="1">SQ_2022a</strain>
    </source>
</reference>
<dbReference type="Proteomes" id="UP001060215">
    <property type="component" value="Chromosome 7"/>
</dbReference>
<accession>A0ACC0H1S8</accession>
<evidence type="ECO:0000313" key="1">
    <source>
        <dbReference type="EMBL" id="KAI8006833.1"/>
    </source>
</evidence>